<protein>
    <recommendedName>
        <fullName evidence="3">Transposase</fullName>
    </recommendedName>
</protein>
<dbReference type="OrthoDB" id="7951431at2759"/>
<evidence type="ECO:0000313" key="1">
    <source>
        <dbReference type="EMBL" id="PIO67302.1"/>
    </source>
</evidence>
<name>A0A2G9UC36_TELCI</name>
<dbReference type="InterPro" id="IPR036397">
    <property type="entry name" value="RNaseH_sf"/>
</dbReference>
<sequence length="121" mass="13899">MSREMEIKETSLKRIIRKLGLKAYKKNKCQKLTDAQKEKKKKRSKQLLRKFADGRHSKILFTDEKLFTVEQVVNKQNDRVYAVSNPYATVSRSSHPASVMVFAGITADGKTPLWFVPEGVK</sequence>
<evidence type="ECO:0000313" key="2">
    <source>
        <dbReference type="Proteomes" id="UP000230423"/>
    </source>
</evidence>
<dbReference type="EMBL" id="KZ347681">
    <property type="protein sequence ID" value="PIO67302.1"/>
    <property type="molecule type" value="Genomic_DNA"/>
</dbReference>
<feature type="non-terminal residue" evidence="1">
    <location>
        <position position="121"/>
    </location>
</feature>
<accession>A0A2G9UC36</accession>
<dbReference type="Proteomes" id="UP000230423">
    <property type="component" value="Unassembled WGS sequence"/>
</dbReference>
<evidence type="ECO:0008006" key="3">
    <source>
        <dbReference type="Google" id="ProtNLM"/>
    </source>
</evidence>
<dbReference type="Gene3D" id="3.30.420.10">
    <property type="entry name" value="Ribonuclease H-like superfamily/Ribonuclease H"/>
    <property type="match status" value="1"/>
</dbReference>
<proteinExistence type="predicted"/>
<reference evidence="1 2" key="1">
    <citation type="submission" date="2015-09" db="EMBL/GenBank/DDBJ databases">
        <title>Draft genome of the parasitic nematode Teladorsagia circumcincta isolate WARC Sus (inbred).</title>
        <authorList>
            <person name="Mitreva M."/>
        </authorList>
    </citation>
    <scope>NUCLEOTIDE SEQUENCE [LARGE SCALE GENOMIC DNA]</scope>
    <source>
        <strain evidence="1 2">S</strain>
    </source>
</reference>
<dbReference type="AlphaFoldDB" id="A0A2G9UC36"/>
<dbReference type="GO" id="GO:0003676">
    <property type="term" value="F:nucleic acid binding"/>
    <property type="evidence" value="ECO:0007669"/>
    <property type="project" value="InterPro"/>
</dbReference>
<keyword evidence="2" id="KW-1185">Reference proteome</keyword>
<gene>
    <name evidence="1" type="ORF">TELCIR_10951</name>
</gene>
<dbReference type="PANTHER" id="PTHR46068">
    <property type="entry name" value="PROTEIN CBG27172"/>
    <property type="match status" value="1"/>
</dbReference>
<organism evidence="1 2">
    <name type="scientific">Teladorsagia circumcincta</name>
    <name type="common">Brown stomach worm</name>
    <name type="synonym">Ostertagia circumcincta</name>
    <dbReference type="NCBI Taxonomy" id="45464"/>
    <lineage>
        <taxon>Eukaryota</taxon>
        <taxon>Metazoa</taxon>
        <taxon>Ecdysozoa</taxon>
        <taxon>Nematoda</taxon>
        <taxon>Chromadorea</taxon>
        <taxon>Rhabditida</taxon>
        <taxon>Rhabditina</taxon>
        <taxon>Rhabditomorpha</taxon>
        <taxon>Strongyloidea</taxon>
        <taxon>Trichostrongylidae</taxon>
        <taxon>Teladorsagia</taxon>
    </lineage>
</organism>
<dbReference type="PANTHER" id="PTHR46068:SF1">
    <property type="entry name" value="TRANSPOSASE IS30-LIKE HTH DOMAIN-CONTAINING PROTEIN"/>
    <property type="match status" value="1"/>
</dbReference>